<feature type="region of interest" description="Disordered" evidence="1">
    <location>
        <begin position="60"/>
        <end position="79"/>
    </location>
</feature>
<evidence type="ECO:0000313" key="3">
    <source>
        <dbReference type="Proteomes" id="UP001420932"/>
    </source>
</evidence>
<proteinExistence type="predicted"/>
<name>A0AAP0KXG4_9MAGN</name>
<accession>A0AAP0KXG4</accession>
<organism evidence="2 3">
    <name type="scientific">Stephania yunnanensis</name>
    <dbReference type="NCBI Taxonomy" id="152371"/>
    <lineage>
        <taxon>Eukaryota</taxon>
        <taxon>Viridiplantae</taxon>
        <taxon>Streptophyta</taxon>
        <taxon>Embryophyta</taxon>
        <taxon>Tracheophyta</taxon>
        <taxon>Spermatophyta</taxon>
        <taxon>Magnoliopsida</taxon>
        <taxon>Ranunculales</taxon>
        <taxon>Menispermaceae</taxon>
        <taxon>Menispermoideae</taxon>
        <taxon>Cissampelideae</taxon>
        <taxon>Stephania</taxon>
    </lineage>
</organism>
<feature type="region of interest" description="Disordered" evidence="1">
    <location>
        <begin position="1"/>
        <end position="49"/>
    </location>
</feature>
<dbReference type="AlphaFoldDB" id="A0AAP0KXG4"/>
<keyword evidence="3" id="KW-1185">Reference proteome</keyword>
<comment type="caution">
    <text evidence="2">The sequence shown here is derived from an EMBL/GenBank/DDBJ whole genome shotgun (WGS) entry which is preliminary data.</text>
</comment>
<feature type="compositionally biased region" description="Low complexity" evidence="1">
    <location>
        <begin position="65"/>
        <end position="79"/>
    </location>
</feature>
<dbReference type="Proteomes" id="UP001420932">
    <property type="component" value="Unassembled WGS sequence"/>
</dbReference>
<reference evidence="2 3" key="1">
    <citation type="submission" date="2024-01" db="EMBL/GenBank/DDBJ databases">
        <title>Genome assemblies of Stephania.</title>
        <authorList>
            <person name="Yang L."/>
        </authorList>
    </citation>
    <scope>NUCLEOTIDE SEQUENCE [LARGE SCALE GENOMIC DNA]</scope>
    <source>
        <strain evidence="2">YNDBR</strain>
        <tissue evidence="2">Leaf</tissue>
    </source>
</reference>
<gene>
    <name evidence="2" type="ORF">Syun_006884</name>
</gene>
<dbReference type="EMBL" id="JBBNAF010000003">
    <property type="protein sequence ID" value="KAK9160543.1"/>
    <property type="molecule type" value="Genomic_DNA"/>
</dbReference>
<feature type="region of interest" description="Disordered" evidence="1">
    <location>
        <begin position="232"/>
        <end position="254"/>
    </location>
</feature>
<evidence type="ECO:0000256" key="1">
    <source>
        <dbReference type="SAM" id="MobiDB-lite"/>
    </source>
</evidence>
<protein>
    <submittedName>
        <fullName evidence="2">Uncharacterized protein</fullName>
    </submittedName>
</protein>
<feature type="compositionally biased region" description="Low complexity" evidence="1">
    <location>
        <begin position="1"/>
        <end position="22"/>
    </location>
</feature>
<sequence length="378" mass="41685">MATASYSISSSSSSSSDSSSSSWRCVHRLRRNNRDSTKIRKKRESRSKRGRIATAVFAERTGTRSTNSSSSSSSSDYRSSSSFFFSSILIWGFRRVRSLILNLSWEVAIFRLIVGHRLRFILLHLLQQIRLLHRRVATAVFAEIIGTRSRSARTGSRDRSGHTSSSSSSNYRSVTMKALINLGSLGRRWKPLLPKPLVDFVNSSSRLQSKASETDRKTGRITDPVRIAALSEEESEEVSDKSTPVVEGVDGVSSSWGENATAEYHISAEKDAPTAAVSDEASNLITSDIVTDQTQFQREADGWWDSPATQEIELTTAPSVDNGTHWGQQVMTTILKDFETKLQIQITCLCETEALGSAGSLAFAKEKLMDGGPQWSGK</sequence>
<feature type="compositionally biased region" description="Basic residues" evidence="1">
    <location>
        <begin position="39"/>
        <end position="49"/>
    </location>
</feature>
<evidence type="ECO:0000313" key="2">
    <source>
        <dbReference type="EMBL" id="KAK9160543.1"/>
    </source>
</evidence>